<proteinExistence type="predicted"/>
<feature type="transmembrane region" description="Helical" evidence="1">
    <location>
        <begin position="12"/>
        <end position="37"/>
    </location>
</feature>
<keyword evidence="1" id="KW-0472">Membrane</keyword>
<keyword evidence="1" id="KW-1133">Transmembrane helix</keyword>
<protein>
    <submittedName>
        <fullName evidence="2">Uncharacterized protein</fullName>
    </submittedName>
</protein>
<dbReference type="AlphaFoldDB" id="A0A0C2F7S6"/>
<dbReference type="EMBL" id="KN790626">
    <property type="protein sequence ID" value="KIH42949.1"/>
    <property type="molecule type" value="Genomic_DNA"/>
</dbReference>
<dbReference type="Proteomes" id="UP000054047">
    <property type="component" value="Unassembled WGS sequence"/>
</dbReference>
<accession>A0A0C2F7S6</accession>
<gene>
    <name evidence="2" type="ORF">ANCDUO_27059</name>
</gene>
<evidence type="ECO:0000313" key="3">
    <source>
        <dbReference type="Proteomes" id="UP000054047"/>
    </source>
</evidence>
<reference evidence="2 3" key="1">
    <citation type="submission" date="2013-12" db="EMBL/GenBank/DDBJ databases">
        <title>Draft genome of the parsitic nematode Ancylostoma duodenale.</title>
        <authorList>
            <person name="Mitreva M."/>
        </authorList>
    </citation>
    <scope>NUCLEOTIDE SEQUENCE [LARGE SCALE GENOMIC DNA]</scope>
    <source>
        <strain evidence="2 3">Zhejiang</strain>
    </source>
</reference>
<evidence type="ECO:0000313" key="2">
    <source>
        <dbReference type="EMBL" id="KIH42949.1"/>
    </source>
</evidence>
<dbReference type="OrthoDB" id="5141738at2759"/>
<keyword evidence="3" id="KW-1185">Reference proteome</keyword>
<evidence type="ECO:0000256" key="1">
    <source>
        <dbReference type="SAM" id="Phobius"/>
    </source>
</evidence>
<organism evidence="2 3">
    <name type="scientific">Ancylostoma duodenale</name>
    <dbReference type="NCBI Taxonomy" id="51022"/>
    <lineage>
        <taxon>Eukaryota</taxon>
        <taxon>Metazoa</taxon>
        <taxon>Ecdysozoa</taxon>
        <taxon>Nematoda</taxon>
        <taxon>Chromadorea</taxon>
        <taxon>Rhabditida</taxon>
        <taxon>Rhabditina</taxon>
        <taxon>Rhabditomorpha</taxon>
        <taxon>Strongyloidea</taxon>
        <taxon>Ancylostomatidae</taxon>
        <taxon>Ancylostomatinae</taxon>
        <taxon>Ancylostoma</taxon>
    </lineage>
</organism>
<sequence>MLDLFKTPELRFRTITVCIVFMATALVYYGLVIGISLRNSMRMVMLTLGTPEKILLKPIES</sequence>
<keyword evidence="1" id="KW-0812">Transmembrane</keyword>
<name>A0A0C2F7S6_9BILA</name>